<dbReference type="GO" id="GO:0006897">
    <property type="term" value="P:endocytosis"/>
    <property type="evidence" value="ECO:0000315"/>
    <property type="project" value="WormBase"/>
</dbReference>
<feature type="transmembrane region" description="Helical" evidence="18">
    <location>
        <begin position="464"/>
        <end position="485"/>
    </location>
</feature>
<gene>
    <name evidence="21 23" type="primary">lgc-26</name>
    <name evidence="21" type="ORF">CELE_Y58G8A.1</name>
    <name evidence="23" type="ORF">Y58G8A.1</name>
</gene>
<evidence type="ECO:0000313" key="22">
    <source>
        <dbReference type="Proteomes" id="UP000001940"/>
    </source>
</evidence>
<evidence type="ECO:0000256" key="18">
    <source>
        <dbReference type="SAM" id="Phobius"/>
    </source>
</evidence>
<dbReference type="GO" id="GO:0042391">
    <property type="term" value="P:regulation of membrane potential"/>
    <property type="evidence" value="ECO:0000318"/>
    <property type="project" value="GO_Central"/>
</dbReference>
<evidence type="ECO:0000256" key="1">
    <source>
        <dbReference type="ARBA" id="ARBA00004439"/>
    </source>
</evidence>
<dbReference type="HOGENOM" id="CLU_018074_2_6_1"/>
<evidence type="ECO:0000256" key="14">
    <source>
        <dbReference type="ARBA" id="ARBA00023329"/>
    </source>
</evidence>
<dbReference type="OrthoDB" id="5975154at2759"/>
<dbReference type="CDD" id="cd18989">
    <property type="entry name" value="LGIC_ECD_cation"/>
    <property type="match status" value="1"/>
</dbReference>
<dbReference type="OMA" id="IRFRITF"/>
<dbReference type="CTD" id="178554"/>
<keyword evidence="5 18" id="KW-0812">Transmembrane</keyword>
<dbReference type="PaxDb" id="6239-Y58G8A.1"/>
<dbReference type="Proteomes" id="UP000001940">
    <property type="component" value="Chromosome V"/>
</dbReference>
<dbReference type="FunFam" id="2.70.170.10:FF:000057">
    <property type="entry name" value="Ligand-Gated ion Channel"/>
    <property type="match status" value="1"/>
</dbReference>
<dbReference type="GO" id="GO:0005737">
    <property type="term" value="C:cytoplasm"/>
    <property type="evidence" value="ECO:0000314"/>
    <property type="project" value="WormBase"/>
</dbReference>
<evidence type="ECO:0000256" key="2">
    <source>
        <dbReference type="ARBA" id="ARBA00009237"/>
    </source>
</evidence>
<protein>
    <recommendedName>
        <fullName evidence="16">Acetylcholine receptor-like protein cup-4</fullName>
    </recommendedName>
    <alternativeName>
        <fullName evidence="17">Coelomocyte uptake defective protein 4</fullName>
    </alternativeName>
</protein>
<feature type="signal peptide" evidence="19">
    <location>
        <begin position="1"/>
        <end position="22"/>
    </location>
</feature>
<evidence type="ECO:0000313" key="23">
    <source>
        <dbReference type="WormBase" id="Y58G8A.1"/>
    </source>
</evidence>
<accession>Q9N4R6</accession>
<feature type="transmembrane region" description="Helical" evidence="18">
    <location>
        <begin position="319"/>
        <end position="343"/>
    </location>
</feature>
<dbReference type="GeneID" id="178554"/>
<evidence type="ECO:0000256" key="17">
    <source>
        <dbReference type="ARBA" id="ARBA00075302"/>
    </source>
</evidence>
<feature type="domain" description="Neurotransmitter-gated ion-channel ligand-binding" evidence="20">
    <location>
        <begin position="28"/>
        <end position="183"/>
    </location>
</feature>
<dbReference type="AlphaFoldDB" id="Q9N4R6"/>
<dbReference type="GO" id="GO:0034220">
    <property type="term" value="P:monoatomic ion transmembrane transport"/>
    <property type="evidence" value="ECO:0000318"/>
    <property type="project" value="GO_Central"/>
</dbReference>
<keyword evidence="4" id="KW-0254">Endocytosis</keyword>
<evidence type="ECO:0000313" key="21">
    <source>
        <dbReference type="EMBL" id="CCD70458.1"/>
    </source>
</evidence>
<feature type="transmembrane region" description="Helical" evidence="18">
    <location>
        <begin position="288"/>
        <end position="307"/>
    </location>
</feature>
<dbReference type="KEGG" id="cel:CELE_Y58G8A.1"/>
<dbReference type="WormBase" id="Y58G8A.1">
    <property type="protein sequence ID" value="CE24478"/>
    <property type="gene ID" value="WBGene00021981"/>
    <property type="gene designation" value="lgc-26"/>
</dbReference>
<evidence type="ECO:0000256" key="10">
    <source>
        <dbReference type="ARBA" id="ARBA00023170"/>
    </source>
</evidence>
<evidence type="ECO:0000256" key="15">
    <source>
        <dbReference type="ARBA" id="ARBA00056246"/>
    </source>
</evidence>
<keyword evidence="6 19" id="KW-0732">Signal</keyword>
<evidence type="ECO:0000256" key="3">
    <source>
        <dbReference type="ARBA" id="ARBA00022448"/>
    </source>
</evidence>
<dbReference type="GO" id="GO:0005231">
    <property type="term" value="F:excitatory extracellular ligand-gated monoatomic ion channel activity"/>
    <property type="evidence" value="ECO:0000318"/>
    <property type="project" value="GO_Central"/>
</dbReference>
<dbReference type="Bgee" id="WBGene00021981">
    <property type="expression patterns" value="Expressed in larva and 4 other cell types or tissues"/>
</dbReference>
<reference evidence="21 22" key="1">
    <citation type="journal article" date="1998" name="Science">
        <title>Genome sequence of the nematode C. elegans: a platform for investigating biology.</title>
        <authorList>
            <consortium name="The C. elegans sequencing consortium"/>
            <person name="Sulson J.E."/>
            <person name="Waterston R."/>
        </authorList>
    </citation>
    <scope>NUCLEOTIDE SEQUENCE [LARGE SCALE GENOMIC DNA]</scope>
    <source>
        <strain evidence="21 22">Bristol N2</strain>
    </source>
</reference>
<keyword evidence="9 18" id="KW-0472">Membrane</keyword>
<comment type="similarity">
    <text evidence="2">Belongs to the ligand-gated ion channel (TC 1.A.9) family. Acetylcholine receptor (TC 1.A.9.1) subfamily.</text>
</comment>
<dbReference type="InParanoid" id="Q9N4R6"/>
<dbReference type="UCSC" id="Y58G8A.1">
    <property type="organism name" value="c. elegans"/>
</dbReference>
<dbReference type="GO" id="GO:0045202">
    <property type="term" value="C:synapse"/>
    <property type="evidence" value="ECO:0000318"/>
    <property type="project" value="GO_Central"/>
</dbReference>
<organism evidence="21 22">
    <name type="scientific">Caenorhabditis elegans</name>
    <dbReference type="NCBI Taxonomy" id="6239"/>
    <lineage>
        <taxon>Eukaryota</taxon>
        <taxon>Metazoa</taxon>
        <taxon>Ecdysozoa</taxon>
        <taxon>Nematoda</taxon>
        <taxon>Chromadorea</taxon>
        <taxon>Rhabditida</taxon>
        <taxon>Rhabditina</taxon>
        <taxon>Rhabditomorpha</taxon>
        <taxon>Rhabditoidea</taxon>
        <taxon>Rhabditidae</taxon>
        <taxon>Peloderinae</taxon>
        <taxon>Caenorhabditis</taxon>
    </lineage>
</organism>
<dbReference type="GO" id="GO:0043005">
    <property type="term" value="C:neuron projection"/>
    <property type="evidence" value="ECO:0000318"/>
    <property type="project" value="GO_Central"/>
</dbReference>
<dbReference type="InterPro" id="IPR036734">
    <property type="entry name" value="Neur_chan_lig-bd_sf"/>
</dbReference>
<dbReference type="PANTHER" id="PTHR18945">
    <property type="entry name" value="NEUROTRANSMITTER GATED ION CHANNEL"/>
    <property type="match status" value="1"/>
</dbReference>
<dbReference type="Pfam" id="PF02931">
    <property type="entry name" value="Neur_chan_LBD"/>
    <property type="match status" value="1"/>
</dbReference>
<dbReference type="GO" id="GO:1904315">
    <property type="term" value="F:transmitter-gated monoatomic ion channel activity involved in regulation of postsynaptic membrane potential"/>
    <property type="evidence" value="ECO:0000318"/>
    <property type="project" value="GO_Central"/>
</dbReference>
<dbReference type="SUPFAM" id="SSF63712">
    <property type="entry name" value="Nicotinic receptor ligand binding domain-like"/>
    <property type="match status" value="1"/>
</dbReference>
<keyword evidence="11" id="KW-0325">Glycoprotein</keyword>
<dbReference type="FunCoup" id="Q9N4R6">
    <property type="interactions" value="3"/>
</dbReference>
<keyword evidence="12" id="KW-1071">Ligand-gated ion channel</keyword>
<feature type="transmembrane region" description="Helical" evidence="18">
    <location>
        <begin position="259"/>
        <end position="281"/>
    </location>
</feature>
<keyword evidence="22" id="KW-1185">Reference proteome</keyword>
<keyword evidence="14" id="KW-0968">Cytoplasmic vesicle</keyword>
<evidence type="ECO:0000256" key="5">
    <source>
        <dbReference type="ARBA" id="ARBA00022692"/>
    </source>
</evidence>
<dbReference type="Gene3D" id="2.70.170.10">
    <property type="entry name" value="Neurotransmitter-gated ion-channel ligand-binding domain"/>
    <property type="match status" value="1"/>
</dbReference>
<dbReference type="GO" id="GO:0005892">
    <property type="term" value="C:acetylcholine-gated channel complex"/>
    <property type="evidence" value="ECO:0000318"/>
    <property type="project" value="GO_Central"/>
</dbReference>
<dbReference type="GO" id="GO:0098794">
    <property type="term" value="C:postsynapse"/>
    <property type="evidence" value="ECO:0007669"/>
    <property type="project" value="GOC"/>
</dbReference>
<dbReference type="InterPro" id="IPR006201">
    <property type="entry name" value="Neur_channel"/>
</dbReference>
<dbReference type="GO" id="GO:0005886">
    <property type="term" value="C:plasma membrane"/>
    <property type="evidence" value="ECO:0000318"/>
    <property type="project" value="GO_Central"/>
</dbReference>
<dbReference type="InterPro" id="IPR006202">
    <property type="entry name" value="Neur_chan_lig-bd"/>
</dbReference>
<dbReference type="PeptideAtlas" id="Q9N4R6"/>
<evidence type="ECO:0000256" key="12">
    <source>
        <dbReference type="ARBA" id="ARBA00023286"/>
    </source>
</evidence>
<evidence type="ECO:0000256" key="6">
    <source>
        <dbReference type="ARBA" id="ARBA00022729"/>
    </source>
</evidence>
<keyword evidence="10" id="KW-0675">Receptor</keyword>
<evidence type="ECO:0000256" key="8">
    <source>
        <dbReference type="ARBA" id="ARBA00023065"/>
    </source>
</evidence>
<evidence type="ECO:0000256" key="4">
    <source>
        <dbReference type="ARBA" id="ARBA00022583"/>
    </source>
</evidence>
<keyword evidence="3" id="KW-0813">Transport</keyword>
<dbReference type="GO" id="GO:0004888">
    <property type="term" value="F:transmembrane signaling receptor activity"/>
    <property type="evidence" value="ECO:0007669"/>
    <property type="project" value="InterPro"/>
</dbReference>
<keyword evidence="8" id="KW-0406">Ion transport</keyword>
<dbReference type="eggNOG" id="KOG3645">
    <property type="taxonomic scope" value="Eukaryota"/>
</dbReference>
<evidence type="ECO:0000256" key="13">
    <source>
        <dbReference type="ARBA" id="ARBA00023303"/>
    </source>
</evidence>
<dbReference type="GO" id="GO:0008340">
    <property type="term" value="P:determination of adult lifespan"/>
    <property type="evidence" value="ECO:0000316"/>
    <property type="project" value="UniProtKB"/>
</dbReference>
<dbReference type="SMR" id="Q9N4R6"/>
<evidence type="ECO:0007829" key="24">
    <source>
        <dbReference type="PeptideAtlas" id="Q9N4R6"/>
    </source>
</evidence>
<keyword evidence="13" id="KW-0407">Ion channel</keyword>
<dbReference type="PRINTS" id="PR00252">
    <property type="entry name" value="NRIONCHANNEL"/>
</dbReference>
<keyword evidence="24" id="KW-1267">Proteomics identification</keyword>
<keyword evidence="7 18" id="KW-1133">Transmembrane helix</keyword>
<dbReference type="RefSeq" id="NP_503167.1">
    <property type="nucleotide sequence ID" value="NM_070766.5"/>
</dbReference>
<evidence type="ECO:0000256" key="11">
    <source>
        <dbReference type="ARBA" id="ARBA00023180"/>
    </source>
</evidence>
<dbReference type="GO" id="GO:0030659">
    <property type="term" value="C:cytoplasmic vesicle membrane"/>
    <property type="evidence" value="ECO:0007669"/>
    <property type="project" value="UniProtKB-SubCell"/>
</dbReference>
<evidence type="ECO:0000256" key="9">
    <source>
        <dbReference type="ARBA" id="ARBA00023136"/>
    </source>
</evidence>
<feature type="chain" id="PRO_5004330788" description="Acetylcholine receptor-like protein cup-4" evidence="19">
    <location>
        <begin position="23"/>
        <end position="486"/>
    </location>
</feature>
<dbReference type="EMBL" id="BX284605">
    <property type="protein sequence ID" value="CCD70458.1"/>
    <property type="molecule type" value="Genomic_DNA"/>
</dbReference>
<comment type="function">
    <text evidence="15">Thought to regulate endocytosis in coelomocytes through modulation of phospholipase C activity. Possible acetylcholine receptor.</text>
</comment>
<comment type="subcellular location">
    <subcellularLocation>
        <location evidence="1">Cytoplasmic vesicle membrane</location>
        <topology evidence="1">Multi-pass membrane protein</topology>
    </subcellularLocation>
</comment>
<evidence type="ECO:0000259" key="20">
    <source>
        <dbReference type="Pfam" id="PF02931"/>
    </source>
</evidence>
<evidence type="ECO:0000256" key="19">
    <source>
        <dbReference type="SAM" id="SignalP"/>
    </source>
</evidence>
<dbReference type="STRING" id="6239.Y58G8A.1.1"/>
<dbReference type="AGR" id="WB:WBGene00021981"/>
<sequence>MILLRLISIGVLINFHFGNAASQSTDERKLEAQLLKGYNSKVRPVKVESTVTQVAVYLNIAHVEKVDEHEQTALVHGHLMASWTDEYLKWERKATNISTLSIASSKLWQPALQLYNSARGNSWSLYLTGLPAIVYNTGKVWSRGTFSFFVTCQFDFTNWPYDQQSCPIVITDWVYGLGQVNLSDPATAAGYGKPTIRLSYDPIDETNKRHVGGWEVIDSWKKHCYWGPKGCLDAEPDGNPDWYWSLLEFGITLKRHLPYFSLTIVMPMVSTSLMILLGFWIENFDFNVFLITLNIALQATYGSNILSRMPPGSGRTPKIVHLYSIGLLISAFQVVLIVMSNFLRVRLPSHYEFDFGYDITEIPKKFGLTRFFTTKGLSFDPQELLNPAQLTSEAEIQKEASTSIGISNPLAESGSDTDLLINLPKNSEADLSERSETLGMPDSEKTQKESQKKMRKLEIQLLHIKRFAFFFVIFVYLFAILLVLAT</sequence>
<dbReference type="PhylomeDB" id="Q9N4R6"/>
<evidence type="ECO:0000256" key="16">
    <source>
        <dbReference type="ARBA" id="ARBA00074610"/>
    </source>
</evidence>
<name>Q9N4R6_CAEEL</name>
<proteinExistence type="evidence at protein level"/>
<dbReference type="GO" id="GO:0007268">
    <property type="term" value="P:chemical synaptic transmission"/>
    <property type="evidence" value="ECO:0000318"/>
    <property type="project" value="GO_Central"/>
</dbReference>
<evidence type="ECO:0000256" key="7">
    <source>
        <dbReference type="ARBA" id="ARBA00022989"/>
    </source>
</evidence>